<gene>
    <name evidence="1" type="ORF">Bequi_02375</name>
</gene>
<dbReference type="RefSeq" id="WP_249736398.1">
    <property type="nucleotide sequence ID" value="NZ_JAKNCJ010000001.1"/>
</dbReference>
<accession>A0ABT0QXL4</accession>
<reference evidence="1" key="1">
    <citation type="submission" date="2022-02" db="EMBL/GenBank/DDBJ databases">
        <authorList>
            <person name="Lee M."/>
            <person name="Kim S.-J."/>
            <person name="Jung M.-Y."/>
        </authorList>
    </citation>
    <scope>NUCLEOTIDE SEQUENCE</scope>
    <source>
        <strain evidence="1">JHP9</strain>
    </source>
</reference>
<name>A0ABT0QXL4_9MICO</name>
<comment type="caution">
    <text evidence="1">The sequence shown here is derived from an EMBL/GenBank/DDBJ whole genome shotgun (WGS) entry which is preliminary data.</text>
</comment>
<dbReference type="Proteomes" id="UP001203761">
    <property type="component" value="Unassembled WGS sequence"/>
</dbReference>
<dbReference type="EMBL" id="JAKNCJ010000001">
    <property type="protein sequence ID" value="MCL6422244.1"/>
    <property type="molecule type" value="Genomic_DNA"/>
</dbReference>
<protein>
    <submittedName>
        <fullName evidence="1">Uncharacterized protein</fullName>
    </submittedName>
</protein>
<proteinExistence type="predicted"/>
<keyword evidence="2" id="KW-1185">Reference proteome</keyword>
<sequence>MDRVELVPMLGHESESVGHVMLERVPGLRVDVNAHDLESGAHAGTRPRWRGIHN</sequence>
<organism evidence="1 2">
    <name type="scientific">Brachybacterium equifaecis</name>
    <dbReference type="NCBI Taxonomy" id="2910770"/>
    <lineage>
        <taxon>Bacteria</taxon>
        <taxon>Bacillati</taxon>
        <taxon>Actinomycetota</taxon>
        <taxon>Actinomycetes</taxon>
        <taxon>Micrococcales</taxon>
        <taxon>Dermabacteraceae</taxon>
        <taxon>Brachybacterium</taxon>
    </lineage>
</organism>
<evidence type="ECO:0000313" key="2">
    <source>
        <dbReference type="Proteomes" id="UP001203761"/>
    </source>
</evidence>
<evidence type="ECO:0000313" key="1">
    <source>
        <dbReference type="EMBL" id="MCL6422244.1"/>
    </source>
</evidence>